<evidence type="ECO:0000313" key="2">
    <source>
        <dbReference type="EMBL" id="MCS0608878.1"/>
    </source>
</evidence>
<dbReference type="RefSeq" id="WP_258856539.1">
    <property type="nucleotide sequence ID" value="NZ_JANUGV010000002.1"/>
</dbReference>
<sequence length="58" mass="6197">MPSAPPCSRYHTAVNPEFGSLDDFKALVKQAHGMGMHGVQGAGRADGHAADYQIDTRK</sequence>
<protein>
    <submittedName>
        <fullName evidence="2">Uncharacterized protein</fullName>
    </submittedName>
</protein>
<dbReference type="Gene3D" id="3.20.20.80">
    <property type="entry name" value="Glycosidases"/>
    <property type="match status" value="1"/>
</dbReference>
<gene>
    <name evidence="2" type="ORF">NX773_11955</name>
</gene>
<feature type="compositionally biased region" description="Basic and acidic residues" evidence="1">
    <location>
        <begin position="45"/>
        <end position="58"/>
    </location>
</feature>
<evidence type="ECO:0000313" key="3">
    <source>
        <dbReference type="Proteomes" id="UP001205861"/>
    </source>
</evidence>
<organism evidence="2 3">
    <name type="scientific">Massilia solisilvae</name>
    <dbReference type="NCBI Taxonomy" id="1811225"/>
    <lineage>
        <taxon>Bacteria</taxon>
        <taxon>Pseudomonadati</taxon>
        <taxon>Pseudomonadota</taxon>
        <taxon>Betaproteobacteria</taxon>
        <taxon>Burkholderiales</taxon>
        <taxon>Oxalobacteraceae</taxon>
        <taxon>Telluria group</taxon>
        <taxon>Massilia</taxon>
    </lineage>
</organism>
<evidence type="ECO:0000256" key="1">
    <source>
        <dbReference type="SAM" id="MobiDB-lite"/>
    </source>
</evidence>
<dbReference type="Proteomes" id="UP001205861">
    <property type="component" value="Unassembled WGS sequence"/>
</dbReference>
<keyword evidence="3" id="KW-1185">Reference proteome</keyword>
<dbReference type="InterPro" id="IPR017853">
    <property type="entry name" value="GH"/>
</dbReference>
<reference evidence="2 3" key="1">
    <citation type="submission" date="2022-08" db="EMBL/GenBank/DDBJ databases">
        <title>Reclassification of Massilia species as members of the genera Telluria, Duganella, Pseudoduganella, Mokoshia gen. nov. and Zemynaea gen. nov. using orthogonal and non-orthogonal genome-based approaches.</title>
        <authorList>
            <person name="Bowman J.P."/>
        </authorList>
    </citation>
    <scope>NUCLEOTIDE SEQUENCE [LARGE SCALE GENOMIC DNA]</scope>
    <source>
        <strain evidence="2 3">JCM 31607</strain>
    </source>
</reference>
<proteinExistence type="predicted"/>
<feature type="region of interest" description="Disordered" evidence="1">
    <location>
        <begin position="37"/>
        <end position="58"/>
    </location>
</feature>
<accession>A0ABT2BK41</accession>
<dbReference type="SUPFAM" id="SSF51445">
    <property type="entry name" value="(Trans)glycosidases"/>
    <property type="match status" value="1"/>
</dbReference>
<comment type="caution">
    <text evidence="2">The sequence shown here is derived from an EMBL/GenBank/DDBJ whole genome shotgun (WGS) entry which is preliminary data.</text>
</comment>
<dbReference type="EMBL" id="JANUGV010000002">
    <property type="protein sequence ID" value="MCS0608878.1"/>
    <property type="molecule type" value="Genomic_DNA"/>
</dbReference>
<name>A0ABT2BK41_9BURK</name>